<organism evidence="2 3">
    <name type="scientific">Azospirillum cavernae</name>
    <dbReference type="NCBI Taxonomy" id="2320860"/>
    <lineage>
        <taxon>Bacteria</taxon>
        <taxon>Pseudomonadati</taxon>
        <taxon>Pseudomonadota</taxon>
        <taxon>Alphaproteobacteria</taxon>
        <taxon>Rhodospirillales</taxon>
        <taxon>Azospirillaceae</taxon>
        <taxon>Azospirillum</taxon>
    </lineage>
</organism>
<dbReference type="SMART" id="SM00710">
    <property type="entry name" value="PbH1"/>
    <property type="match status" value="5"/>
</dbReference>
<dbReference type="Gene3D" id="2.160.20.10">
    <property type="entry name" value="Single-stranded right-handed beta-helix, Pectin lyase-like"/>
    <property type="match status" value="1"/>
</dbReference>
<dbReference type="InterPro" id="IPR006626">
    <property type="entry name" value="PbH1"/>
</dbReference>
<dbReference type="EMBL" id="QYUL01000002">
    <property type="protein sequence ID" value="RJF81555.1"/>
    <property type="molecule type" value="Genomic_DNA"/>
</dbReference>
<dbReference type="InterPro" id="IPR011050">
    <property type="entry name" value="Pectin_lyase_fold/virulence"/>
</dbReference>
<dbReference type="OrthoDB" id="4595319at2"/>
<dbReference type="InterPro" id="IPR012334">
    <property type="entry name" value="Pectin_lyas_fold"/>
</dbReference>
<sequence>MDVFNVKSYGATGNGSTDDTGAVNAARNALVAAGGGVLYFPAGIYILSQSITIDMTGQKAVSIKGDGMEVSEIRFTDVDGFKATAGAGNYWLRAGGQQFAAFHASDLTLSTTSTSNTRHALWFDGGSLVGRPMPSPTISRVAFRGATTMEEGWWTGLVIQDASNSHVTDCEFIVCGEGKFKGRSIVYWTSASGKDATDHTITACNFVYGHTAVLATQYCEGIYMTNCSIVGVKYGVYWDCGENGAESLLAMNNCHINAAVRNILTRGVYDSSISNSLFYNFNSTAGNSNGSEDWIAIDMNRTGSTTITGNIIRGCGSAATSSYENGIVIQNANNADRGMTILGNTVEKIKNTGIWLQNNTSKIVLGPNAYAQCASPFINSGTGNRVLD</sequence>
<name>A0A418VWM2_9PROT</name>
<keyword evidence="3" id="KW-1185">Reference proteome</keyword>
<protein>
    <recommendedName>
        <fullName evidence="1">Rhamnogalacturonase A/B/Epimerase-like pectate lyase domain-containing protein</fullName>
    </recommendedName>
</protein>
<reference evidence="2 3" key="1">
    <citation type="submission" date="2018-09" db="EMBL/GenBank/DDBJ databases">
        <authorList>
            <person name="Zhu H."/>
        </authorList>
    </citation>
    <scope>NUCLEOTIDE SEQUENCE [LARGE SCALE GENOMIC DNA]</scope>
    <source>
        <strain evidence="2 3">K2W22B-5</strain>
    </source>
</reference>
<accession>A0A418VWM2</accession>
<dbReference type="Pfam" id="PF12708">
    <property type="entry name" value="Pect-lyase_RHGA_epim"/>
    <property type="match status" value="1"/>
</dbReference>
<dbReference type="Proteomes" id="UP000283458">
    <property type="component" value="Unassembled WGS sequence"/>
</dbReference>
<comment type="caution">
    <text evidence="2">The sequence shown here is derived from an EMBL/GenBank/DDBJ whole genome shotgun (WGS) entry which is preliminary data.</text>
</comment>
<evidence type="ECO:0000259" key="1">
    <source>
        <dbReference type="Pfam" id="PF12708"/>
    </source>
</evidence>
<evidence type="ECO:0000313" key="2">
    <source>
        <dbReference type="EMBL" id="RJF81555.1"/>
    </source>
</evidence>
<dbReference type="InterPro" id="IPR024535">
    <property type="entry name" value="RHGA/B-epi-like_pectate_lyase"/>
</dbReference>
<gene>
    <name evidence="2" type="ORF">D3877_15545</name>
</gene>
<dbReference type="AlphaFoldDB" id="A0A418VWM2"/>
<dbReference type="RefSeq" id="WP_119831648.1">
    <property type="nucleotide sequence ID" value="NZ_QYUL01000002.1"/>
</dbReference>
<proteinExistence type="predicted"/>
<evidence type="ECO:0000313" key="3">
    <source>
        <dbReference type="Proteomes" id="UP000283458"/>
    </source>
</evidence>
<feature type="domain" description="Rhamnogalacturonase A/B/Epimerase-like pectate lyase" evidence="1">
    <location>
        <begin position="4"/>
        <end position="235"/>
    </location>
</feature>
<dbReference type="SUPFAM" id="SSF51126">
    <property type="entry name" value="Pectin lyase-like"/>
    <property type="match status" value="1"/>
</dbReference>